<accession>A0ABR8MHE0</accession>
<dbReference type="RefSeq" id="WP_191199642.1">
    <property type="nucleotide sequence ID" value="NZ_BAAAPA010000005.1"/>
</dbReference>
<dbReference type="InterPro" id="IPR015919">
    <property type="entry name" value="Cadherin-like_sf"/>
</dbReference>
<dbReference type="InterPro" id="IPR051170">
    <property type="entry name" value="Neural/epithelial_adhesion"/>
</dbReference>
<dbReference type="SMART" id="SM00710">
    <property type="entry name" value="PbH1"/>
    <property type="match status" value="6"/>
</dbReference>
<gene>
    <name evidence="7" type="ORF">IEZ25_11970</name>
</gene>
<reference evidence="7 8" key="1">
    <citation type="submission" date="2020-09" db="EMBL/GenBank/DDBJ databases">
        <title>novel species in genus Nocardioides.</title>
        <authorList>
            <person name="Zhang G."/>
        </authorList>
    </citation>
    <scope>NUCLEOTIDE SEQUENCE [LARGE SCALE GENOMIC DNA]</scope>
    <source>
        <strain evidence="7 8">19197</strain>
    </source>
</reference>
<keyword evidence="8" id="KW-1185">Reference proteome</keyword>
<feature type="region of interest" description="Disordered" evidence="4">
    <location>
        <begin position="255"/>
        <end position="279"/>
    </location>
</feature>
<dbReference type="Gene3D" id="2.60.40.10">
    <property type="entry name" value="Immunoglobulins"/>
    <property type="match status" value="11"/>
</dbReference>
<organism evidence="7 8">
    <name type="scientific">Nocardioides hwasunensis</name>
    <dbReference type="NCBI Taxonomy" id="397258"/>
    <lineage>
        <taxon>Bacteria</taxon>
        <taxon>Bacillati</taxon>
        <taxon>Actinomycetota</taxon>
        <taxon>Actinomycetes</taxon>
        <taxon>Propionibacteriales</taxon>
        <taxon>Nocardioidaceae</taxon>
        <taxon>Nocardioides</taxon>
    </lineage>
</organism>
<evidence type="ECO:0000256" key="2">
    <source>
        <dbReference type="ARBA" id="ARBA00023157"/>
    </source>
</evidence>
<keyword evidence="5" id="KW-0732">Signal</keyword>
<evidence type="ECO:0000256" key="4">
    <source>
        <dbReference type="SAM" id="MobiDB-lite"/>
    </source>
</evidence>
<feature type="domain" description="Ig-like" evidence="6">
    <location>
        <begin position="1043"/>
        <end position="1126"/>
    </location>
</feature>
<feature type="signal peptide" evidence="5">
    <location>
        <begin position="1"/>
        <end position="38"/>
    </location>
</feature>
<dbReference type="SUPFAM" id="SSF51126">
    <property type="entry name" value="Pectin lyase-like"/>
    <property type="match status" value="1"/>
</dbReference>
<dbReference type="PANTHER" id="PTHR12231">
    <property type="entry name" value="CTX-RELATED TYPE I TRANSMEMBRANE PROTEIN"/>
    <property type="match status" value="1"/>
</dbReference>
<feature type="domain" description="Ig-like" evidence="6">
    <location>
        <begin position="690"/>
        <end position="775"/>
    </location>
</feature>
<feature type="compositionally biased region" description="Low complexity" evidence="4">
    <location>
        <begin position="264"/>
        <end position="279"/>
    </location>
</feature>
<dbReference type="PANTHER" id="PTHR12231:SF253">
    <property type="entry name" value="DPR-INTERACTING PROTEIN ETA, ISOFORM B-RELATED"/>
    <property type="match status" value="1"/>
</dbReference>
<dbReference type="Pfam" id="PF05345">
    <property type="entry name" value="He_PIG"/>
    <property type="match status" value="3"/>
</dbReference>
<dbReference type="InterPro" id="IPR013098">
    <property type="entry name" value="Ig_I-set"/>
</dbReference>
<comment type="caution">
    <text evidence="7">The sequence shown here is derived from an EMBL/GenBank/DDBJ whole genome shotgun (WGS) entry which is preliminary data.</text>
</comment>
<dbReference type="PROSITE" id="PS50835">
    <property type="entry name" value="IG_LIKE"/>
    <property type="match status" value="4"/>
</dbReference>
<dbReference type="SMART" id="SM00409">
    <property type="entry name" value="IG"/>
    <property type="match status" value="4"/>
</dbReference>
<dbReference type="InterPro" id="IPR003599">
    <property type="entry name" value="Ig_sub"/>
</dbReference>
<dbReference type="InterPro" id="IPR007110">
    <property type="entry name" value="Ig-like_dom"/>
</dbReference>
<feature type="domain" description="Ig-like" evidence="6">
    <location>
        <begin position="515"/>
        <end position="600"/>
    </location>
</feature>
<dbReference type="InterPro" id="IPR006626">
    <property type="entry name" value="PbH1"/>
</dbReference>
<dbReference type="InterPro" id="IPR011050">
    <property type="entry name" value="Pectin_lyase_fold/virulence"/>
</dbReference>
<evidence type="ECO:0000313" key="7">
    <source>
        <dbReference type="EMBL" id="MBD3915333.1"/>
    </source>
</evidence>
<dbReference type="InterPro" id="IPR036179">
    <property type="entry name" value="Ig-like_dom_sf"/>
</dbReference>
<dbReference type="Proteomes" id="UP000649289">
    <property type="component" value="Unassembled WGS sequence"/>
</dbReference>
<dbReference type="SUPFAM" id="SSF48726">
    <property type="entry name" value="Immunoglobulin"/>
    <property type="match status" value="4"/>
</dbReference>
<sequence length="1826" mass="181291">MNRPFLLPARTRARSATRRSISAAVVVTLAATAQVGFAAERAAAAVTYVVTTTADSGAGAGACGNSSTTAPAAVTLREATCLANNAASSGNPVTVTVPAGTYTLANGELALGRRSGQAITLAGSGSASTIIDADGVSRVLSIDPDVVGGVSVTLSGLTVRSGTDAVDGFGGAGIIAGSGNATTLDDLTLDDVRVTANQAGANGATSADRPGGGLQFIGGRLTVRNSTFASNQTRSSDGSAILYAAQGATSGESLTITGSRFDQNTTSNSRSGASSLSGGALAVRGPATASVSGSVFTSNTAAQLASGPAAGGAILARGGTLDVQRSVFRDNRVTSSSAGGAVHVTSTVTSATVRFNRFVGNSSDGGAGAFAVSSAASTLTDNWFGCNAGPNGGSGCDTTSGGTPTPYLQLRATASPATVSGPNATSTIAARLTPDSAGNAIAPADLAAFSGAPVVFSDPTGDATVGGSAGNKTVTISGGEASTSYQSGTVTGTSQVEASLDNATSTATVTVNQPPAITTNPSDLTVAPGATATFTAAATGAPTPTVQWQRSTDGGTTFTSISGATSTAYSFTAATGDDNHRYRAVFTSSAGTATTTAALLRVRTAPAITSASSTTFARGSAGSFQVTASGSPAATFIATGTLPAGVSLTSAGLLSGTPTQSGVFPFEITATNGVNPDATQEFTLTVTAPPAVTSNPGDQVAAPGATVTFTAAASGVPGPTVQWQRSIDGATFANVAGATSPSYAFTASLGDNGNLYRAVFTNTRGTATTTAARLSVRSAPAFTSSDSVTFVAGTAGSHTITTSGQPAATVTTTSTLPAWLTLTPGSGGTATLSGTPPLGSGGVSTITLRASNGVNPDATQTLTLRIDEAPSVVSGPDDLTVVAGDTATLSVQARGYPAPSYQWQRDTGSGFAPVAGATEASYAVTARAGDDGARYRVTLTNSVGQSVSRVAILTVNAPPTFTSAATTTFTRLDASTFQVRATGKPAPTFTTTGPLPSGVALAPNGVLSGTPTEDGAFAFTIVATNGIGADATQQFTLRVESSPRLTAQPEDQTVEPGDTASFTATAAGFPAPSVQWQRSTGGAFTDIQGATSATYSLTAAAADNGSSYRAVFDNGSGATATSRAARLRVGAAPTFTSAAGTRFVLGDDDWFTVRASGPPTPSLALVGTLPDGVTFVDNADGTATLSGTARESGPYALRIVADNGFGTREQVFTLQVDAPPTITNRDAATFTALTAGSFTFTATRGHPAPTAWTVAGALPGGVRFTDGGDGSATLSGTPAAGTTGTYTLTVSASSGGSAPAARQTFTLSVVKAQQTITVTSATPVGAAVGGTYQPRATSDSGLEVAISIDPASTACSLSSGTVRFDRAGTCVVGFGQDGDADHRAAPQVQQSFVVAAAATATTVSTAPSPSVHGQEITGSARISSTFGAPAGTVQFSLDGAPFGAPIVVVDGTASAGVLTGPSGATLPAGAHELSAVFTPADAKAQAPSSGTTTHVVDRAATTTRLDVRADRLVATVATAPPARGVATGDVLFAVGGHPIGSASLVDGVATLAQTVPTGRAQQVSASYAGDGNHTGSSASTSRLDPVITAAVTSKKPRSRSGWYRTPVTITFTCTPKGAPLAEPCPAPVRLTGNGAGRSVTRTVSATDGGVATVVVSGIDIDRVRPTVRIAGVRDGATYAGGVPRARCVARDRVSGIASCRITTRKRGDRVVVTATAVDEAGNRRRTSVSVRTLSVYLEAPSSNGAYDVELGRTYTLVVAGSSVRPVYYDAEIAPRRPHRRSLALRPAGPGRWTIGVTMDRGLSGHRLWNLGVKVGPTMRLVKVRVS</sequence>
<protein>
    <submittedName>
        <fullName evidence="7">Immunoglobulin domain-containing protein</fullName>
    </submittedName>
</protein>
<evidence type="ECO:0000313" key="8">
    <source>
        <dbReference type="Proteomes" id="UP000649289"/>
    </source>
</evidence>
<dbReference type="Pfam" id="PF07679">
    <property type="entry name" value="I-set"/>
    <property type="match status" value="2"/>
</dbReference>
<evidence type="ECO:0000256" key="1">
    <source>
        <dbReference type="ARBA" id="ARBA00022737"/>
    </source>
</evidence>
<evidence type="ECO:0000256" key="5">
    <source>
        <dbReference type="SAM" id="SignalP"/>
    </source>
</evidence>
<name>A0ABR8MHE0_9ACTN</name>
<dbReference type="SUPFAM" id="SSF49313">
    <property type="entry name" value="Cadherin-like"/>
    <property type="match status" value="4"/>
</dbReference>
<proteinExistence type="predicted"/>
<keyword evidence="2" id="KW-1015">Disulfide bond</keyword>
<evidence type="ECO:0000256" key="3">
    <source>
        <dbReference type="ARBA" id="ARBA00023319"/>
    </source>
</evidence>
<feature type="domain" description="Ig-like" evidence="6">
    <location>
        <begin position="870"/>
        <end position="948"/>
    </location>
</feature>
<dbReference type="EMBL" id="JACXYY010000004">
    <property type="protein sequence ID" value="MBD3915333.1"/>
    <property type="molecule type" value="Genomic_DNA"/>
</dbReference>
<evidence type="ECO:0000259" key="6">
    <source>
        <dbReference type="PROSITE" id="PS50835"/>
    </source>
</evidence>
<dbReference type="Gene3D" id="2.160.20.10">
    <property type="entry name" value="Single-stranded right-handed beta-helix, Pectin lyase-like"/>
    <property type="match status" value="1"/>
</dbReference>
<keyword evidence="3" id="KW-0393">Immunoglobulin domain</keyword>
<dbReference type="InterPro" id="IPR012334">
    <property type="entry name" value="Pectin_lyas_fold"/>
</dbReference>
<feature type="chain" id="PRO_5046776499" evidence="5">
    <location>
        <begin position="39"/>
        <end position="1826"/>
    </location>
</feature>
<keyword evidence="1" id="KW-0677">Repeat</keyword>
<dbReference type="InterPro" id="IPR013783">
    <property type="entry name" value="Ig-like_fold"/>
</dbReference>